<dbReference type="EMBL" id="NMQW01000018">
    <property type="protein sequence ID" value="OXM85736.1"/>
    <property type="molecule type" value="Genomic_DNA"/>
</dbReference>
<sequence>MNRIDLLRDWDNTGQRTDQGYALKDALHIRFPAAADAVGWYPIGFERGNDTALEAMGWYGLKLCLRTRSDEAFVQIKANFADRRTITATVALAGAGLHDQVKVKLSDFEIETSKANIWRFLQGFELQGEAELVSASLTRGHTIFVETGVLGKAGDANEDISYTFRVHNCTEKKQSVAVKQLFKGWESLLADVRPSRFVLEPDARQEVVAKVRVHDNMVAGGHENTILQFTPNGDADSSVQVECKTLRRLRHPYIYHNGHQWQETKKKIGTYPQFQAGYDKIIADADSWVVTPPVHERDYCYNTSEEHFMMSAAYAYALTREARYAEKVARFFRYFIDEETGYPKKKKGCSQSYVQEGHFFQHLAIPYDIIYDAGVLTPEEHAGIENVFRIYMDILDHHLQQGHISNWLLSEITGAVYCAMAIQDIERVERFVFGAGGSIDHLRYGLFNDGWWHECSVGYNTWVSSMYIHTAHALLPFGYNLVHTHFPIPFNDEVDSTYGGKDIPIRFGMANKKWGGNSKNYVCIKDMFDATIPFLDYRGVLFGISDSDEKKLEGAHFGSTFDLAYHYYKDPEYIPVIRQNSYADPIFGHGELPAYESAYIQKNAYADNVGVAMLRSRTEHREPKDQIQAVIRYGSHGYAHGHYDKTGILSVMRYGRSFFNPEHVWWGYHHFMYKFYVQNSMTKNMVVVDEKMQVPSDSKRTLFYSGQAIQAVAIETLAPWSYPPYGGMVYKDNETLEERCRMNASSLPQLKEAPPYGELSDFTEPIRQKRVMAVTDDYLVLFDYVHGEREHQYDSLFQIKGFKGLKARQLDYIKHTSQWTDNPLSDAQFITDCHWYNVSGGTSVASFETIFGEGEDLRGTRTAHNTPGLLKMDVHTAWPHQSLQIAGRAAESHGIAIPMAYGVEVDGEVKAEGAFGAWLLGEGRCDIELHGARSLTLRVRNDPTYNEQKYPEKTKQALFWGEAYLLCADGKKIHLCDVDFMSENIDPGFGIGKDYEGGRVTIIGNEYPYAIPTSPVDHAQEGVITVDLTGIDAVRFVGLIGADAFPGDEAQRRTTYGVRTKGRTARFVTVVEPFEAEAMILSVHAADENTVEVKLRDGRTQVMTVYDIEDDSAAVSMVETETASGRILREERAAGK</sequence>
<dbReference type="Gene3D" id="1.50.10.100">
    <property type="entry name" value="Chondroitin AC/alginate lyase"/>
    <property type="match status" value="1"/>
</dbReference>
<comment type="caution">
    <text evidence="1">The sequence shown here is derived from an EMBL/GenBank/DDBJ whole genome shotgun (WGS) entry which is preliminary data.</text>
</comment>
<evidence type="ECO:0000313" key="2">
    <source>
        <dbReference type="Proteomes" id="UP000215509"/>
    </source>
</evidence>
<keyword evidence="2" id="KW-1185">Reference proteome</keyword>
<proteinExistence type="predicted"/>
<accession>A0A229UQJ5</accession>
<dbReference type="Proteomes" id="UP000215509">
    <property type="component" value="Unassembled WGS sequence"/>
</dbReference>
<dbReference type="OrthoDB" id="9772435at2"/>
<name>A0A229UQJ5_9BACL</name>
<gene>
    <name evidence="1" type="ORF">CF651_13600</name>
</gene>
<dbReference type="RefSeq" id="WP_094015413.1">
    <property type="nucleotide sequence ID" value="NZ_NMQW01000018.1"/>
</dbReference>
<dbReference type="PANTHER" id="PTHR39210">
    <property type="entry name" value="HEPARIN-SULFATE LYASE"/>
    <property type="match status" value="1"/>
</dbReference>
<evidence type="ECO:0000313" key="1">
    <source>
        <dbReference type="EMBL" id="OXM85736.1"/>
    </source>
</evidence>
<reference evidence="1 2" key="1">
    <citation type="submission" date="2017-07" db="EMBL/GenBank/DDBJ databases">
        <title>Genome sequencing and assembly of Paenibacillus rigui.</title>
        <authorList>
            <person name="Mayilraj S."/>
        </authorList>
    </citation>
    <scope>NUCLEOTIDE SEQUENCE [LARGE SCALE GENOMIC DNA]</scope>
    <source>
        <strain evidence="1 2">JCM 16352</strain>
    </source>
</reference>
<dbReference type="Gene3D" id="2.70.98.70">
    <property type="match status" value="1"/>
</dbReference>
<organism evidence="1 2">
    <name type="scientific">Paenibacillus rigui</name>
    <dbReference type="NCBI Taxonomy" id="554312"/>
    <lineage>
        <taxon>Bacteria</taxon>
        <taxon>Bacillati</taxon>
        <taxon>Bacillota</taxon>
        <taxon>Bacilli</taxon>
        <taxon>Bacillales</taxon>
        <taxon>Paenibacillaceae</taxon>
        <taxon>Paenibacillus</taxon>
    </lineage>
</organism>
<dbReference type="InterPro" id="IPR008929">
    <property type="entry name" value="Chondroitin_lyas"/>
</dbReference>
<dbReference type="PANTHER" id="PTHR39210:SF1">
    <property type="entry name" value="HEPARIN-SULFATE LYASE"/>
    <property type="match status" value="1"/>
</dbReference>
<dbReference type="SUPFAM" id="SSF48230">
    <property type="entry name" value="Chondroitin AC/alginate lyase"/>
    <property type="match status" value="1"/>
</dbReference>
<evidence type="ECO:0008006" key="3">
    <source>
        <dbReference type="Google" id="ProtNLM"/>
    </source>
</evidence>
<protein>
    <recommendedName>
        <fullName evidence="3">Alginate lyase domain-containing protein</fullName>
    </recommendedName>
</protein>
<dbReference type="AlphaFoldDB" id="A0A229UQJ5"/>